<dbReference type="AlphaFoldDB" id="A0A382Y7R1"/>
<evidence type="ECO:0000313" key="1">
    <source>
        <dbReference type="EMBL" id="SVD79367.1"/>
    </source>
</evidence>
<protein>
    <submittedName>
        <fullName evidence="1">Uncharacterized protein</fullName>
    </submittedName>
</protein>
<feature type="non-terminal residue" evidence="1">
    <location>
        <position position="31"/>
    </location>
</feature>
<organism evidence="1">
    <name type="scientific">marine metagenome</name>
    <dbReference type="NCBI Taxonomy" id="408172"/>
    <lineage>
        <taxon>unclassified sequences</taxon>
        <taxon>metagenomes</taxon>
        <taxon>ecological metagenomes</taxon>
    </lineage>
</organism>
<reference evidence="1" key="1">
    <citation type="submission" date="2018-05" db="EMBL/GenBank/DDBJ databases">
        <authorList>
            <person name="Lanie J.A."/>
            <person name="Ng W.-L."/>
            <person name="Kazmierczak K.M."/>
            <person name="Andrzejewski T.M."/>
            <person name="Davidsen T.M."/>
            <person name="Wayne K.J."/>
            <person name="Tettelin H."/>
            <person name="Glass J.I."/>
            <person name="Rusch D."/>
            <person name="Podicherti R."/>
            <person name="Tsui H.-C.T."/>
            <person name="Winkler M.E."/>
        </authorList>
    </citation>
    <scope>NUCLEOTIDE SEQUENCE</scope>
</reference>
<sequence length="31" mass="3714">MHQTDDRILDEADRRWLEIVKSRPYLASAVE</sequence>
<gene>
    <name evidence="1" type="ORF">METZ01_LOCUS432221</name>
</gene>
<name>A0A382Y7R1_9ZZZZ</name>
<proteinExistence type="predicted"/>
<dbReference type="EMBL" id="UINC01173656">
    <property type="protein sequence ID" value="SVD79367.1"/>
    <property type="molecule type" value="Genomic_DNA"/>
</dbReference>
<accession>A0A382Y7R1</accession>